<dbReference type="Proteomes" id="UP001266305">
    <property type="component" value="Unassembled WGS sequence"/>
</dbReference>
<organism evidence="2 3">
    <name type="scientific">Saguinus oedipus</name>
    <name type="common">Cotton-top tamarin</name>
    <name type="synonym">Oedipomidas oedipus</name>
    <dbReference type="NCBI Taxonomy" id="9490"/>
    <lineage>
        <taxon>Eukaryota</taxon>
        <taxon>Metazoa</taxon>
        <taxon>Chordata</taxon>
        <taxon>Craniata</taxon>
        <taxon>Vertebrata</taxon>
        <taxon>Euteleostomi</taxon>
        <taxon>Mammalia</taxon>
        <taxon>Eutheria</taxon>
        <taxon>Euarchontoglires</taxon>
        <taxon>Primates</taxon>
        <taxon>Haplorrhini</taxon>
        <taxon>Platyrrhini</taxon>
        <taxon>Cebidae</taxon>
        <taxon>Callitrichinae</taxon>
        <taxon>Saguinus</taxon>
    </lineage>
</organism>
<gene>
    <name evidence="2" type="ORF">P7K49_020310</name>
</gene>
<name>A0ABQ9UZY2_SAGOE</name>
<feature type="region of interest" description="Disordered" evidence="1">
    <location>
        <begin position="70"/>
        <end position="90"/>
    </location>
</feature>
<evidence type="ECO:0000313" key="3">
    <source>
        <dbReference type="Proteomes" id="UP001266305"/>
    </source>
</evidence>
<comment type="caution">
    <text evidence="2">The sequence shown here is derived from an EMBL/GenBank/DDBJ whole genome shotgun (WGS) entry which is preliminary data.</text>
</comment>
<evidence type="ECO:0000313" key="2">
    <source>
        <dbReference type="EMBL" id="KAK2102643.1"/>
    </source>
</evidence>
<proteinExistence type="predicted"/>
<reference evidence="2 3" key="1">
    <citation type="submission" date="2023-05" db="EMBL/GenBank/DDBJ databases">
        <title>B98-5 Cell Line De Novo Hybrid Assembly: An Optical Mapping Approach.</title>
        <authorList>
            <person name="Kananen K."/>
            <person name="Auerbach J.A."/>
            <person name="Kautto E."/>
            <person name="Blachly J.S."/>
        </authorList>
    </citation>
    <scope>NUCLEOTIDE SEQUENCE [LARGE SCALE GENOMIC DNA]</scope>
    <source>
        <strain evidence="2">B95-8</strain>
        <tissue evidence="2">Cell line</tissue>
    </source>
</reference>
<protein>
    <submittedName>
        <fullName evidence="2">Uncharacterized protein</fullName>
    </submittedName>
</protein>
<dbReference type="EMBL" id="JASSZA010000009">
    <property type="protein sequence ID" value="KAK2102643.1"/>
    <property type="molecule type" value="Genomic_DNA"/>
</dbReference>
<keyword evidence="3" id="KW-1185">Reference proteome</keyword>
<accession>A0ABQ9UZY2</accession>
<evidence type="ECO:0000256" key="1">
    <source>
        <dbReference type="SAM" id="MobiDB-lite"/>
    </source>
</evidence>
<sequence length="110" mass="11755">MIHFGKDASHGGVSEQHLWSSGFERELKPETVSSPGHHILRATGEENMAVSLDDDVPLILTLDEGGNAPLAPSNGLGQEELPSKSKMVGSTGGTPVFLFQRLRGDKCFVV</sequence>